<reference evidence="2" key="1">
    <citation type="submission" date="2011-03" db="EMBL/GenBank/DDBJ databases">
        <title>The genome sequence of Vavraia culicis strain floridensis.</title>
        <authorList>
            <consortium name="The Broad Institute Genome Sequencing Platform"/>
            <person name="Cuomo C."/>
            <person name="Becnel J."/>
            <person name="Sanscrainte N."/>
            <person name="Young S.K."/>
            <person name="Zeng Q."/>
            <person name="Gargeya S."/>
            <person name="Fitzgerald M."/>
            <person name="Haas B."/>
            <person name="Abouelleil A."/>
            <person name="Alvarado L."/>
            <person name="Arachchi H.M."/>
            <person name="Berlin A."/>
            <person name="Chapman S.B."/>
            <person name="Gearin G."/>
            <person name="Goldberg J."/>
            <person name="Griggs A."/>
            <person name="Gujja S."/>
            <person name="Hansen M."/>
            <person name="Heiman D."/>
            <person name="Howarth C."/>
            <person name="Larimer J."/>
            <person name="Lui A."/>
            <person name="MacDonald P.J.P."/>
            <person name="McCowen C."/>
            <person name="Montmayeur A."/>
            <person name="Murphy C."/>
            <person name="Neiman D."/>
            <person name="Pearson M."/>
            <person name="Priest M."/>
            <person name="Roberts A."/>
            <person name="Saif S."/>
            <person name="Shea T."/>
            <person name="Sisk P."/>
            <person name="Stolte C."/>
            <person name="Sykes S."/>
            <person name="Wortman J."/>
            <person name="Nusbaum C."/>
            <person name="Birren B."/>
        </authorList>
    </citation>
    <scope>NUCLEOTIDE SEQUENCE [LARGE SCALE GENOMIC DNA]</scope>
    <source>
        <strain evidence="2">floridensis</strain>
    </source>
</reference>
<dbReference type="OMA" id="WIRFYGY"/>
<accession>L2GT32</accession>
<dbReference type="VEuPathDB" id="MicrosporidiaDB:VCUG_01748"/>
<evidence type="ECO:0000313" key="2">
    <source>
        <dbReference type="Proteomes" id="UP000011081"/>
    </source>
</evidence>
<dbReference type="Proteomes" id="UP000011081">
    <property type="component" value="Unassembled WGS sequence"/>
</dbReference>
<protein>
    <submittedName>
        <fullName evidence="1">Uncharacterized protein</fullName>
    </submittedName>
</protein>
<organism evidence="1 2">
    <name type="scientific">Vavraia culicis (isolate floridensis)</name>
    <name type="common">Microsporidian parasite</name>
    <dbReference type="NCBI Taxonomy" id="948595"/>
    <lineage>
        <taxon>Eukaryota</taxon>
        <taxon>Fungi</taxon>
        <taxon>Fungi incertae sedis</taxon>
        <taxon>Microsporidia</taxon>
        <taxon>Pleistophoridae</taxon>
        <taxon>Vavraia</taxon>
    </lineage>
</organism>
<keyword evidence="2" id="KW-1185">Reference proteome</keyword>
<dbReference type="GeneID" id="19879621"/>
<sequence length="100" mass="11445">MFRTLCNRRDNGEIHSFARIKEVVGCNSVILEYKTYLVLFVGDDVGITCREGSWIRFYGYLEDGVVLGALYVCLDGMDINLVEKAACYVKKAEKHLWITE</sequence>
<proteinExistence type="predicted"/>
<dbReference type="EMBL" id="GL877433">
    <property type="protein sequence ID" value="ELA46789.1"/>
    <property type="molecule type" value="Genomic_DNA"/>
</dbReference>
<dbReference type="RefSeq" id="XP_008074764.1">
    <property type="nucleotide sequence ID" value="XM_008076573.1"/>
</dbReference>
<gene>
    <name evidence="1" type="ORF">VCUG_01748</name>
</gene>
<evidence type="ECO:0000313" key="1">
    <source>
        <dbReference type="EMBL" id="ELA46789.1"/>
    </source>
</evidence>
<dbReference type="OrthoDB" id="2187214at2759"/>
<dbReference type="HOGENOM" id="CLU_2308199_0_0_1"/>
<dbReference type="InParanoid" id="L2GT32"/>
<dbReference type="AlphaFoldDB" id="L2GT32"/>
<name>L2GT32_VAVCU</name>